<dbReference type="SUPFAM" id="SSF56601">
    <property type="entry name" value="beta-lactamase/transpeptidase-like"/>
    <property type="match status" value="1"/>
</dbReference>
<dbReference type="InterPro" id="IPR012338">
    <property type="entry name" value="Beta-lactam/transpept-like"/>
</dbReference>
<dbReference type="EMBL" id="JAJHNU010000002">
    <property type="protein sequence ID" value="MDN4121516.1"/>
    <property type="molecule type" value="Genomic_DNA"/>
</dbReference>
<dbReference type="PANTHER" id="PTHR43283">
    <property type="entry name" value="BETA-LACTAMASE-RELATED"/>
    <property type="match status" value="1"/>
</dbReference>
<dbReference type="RefSeq" id="WP_266124189.1">
    <property type="nucleotide sequence ID" value="NZ_JAJHNU010000002.1"/>
</dbReference>
<dbReference type="Proteomes" id="UP001168613">
    <property type="component" value="Unassembled WGS sequence"/>
</dbReference>
<sequence length="315" mass="35982">MQKQFDRFMNSMKEGGYYLLGVQIRRDGEVVHDWSRFAAKPRFESYSSSKTFAAVGVGIAIDEGLIHLDECISDSFREETYDVVNPNALSMTVRDLLTMSSGMSQAMFFRDGYERAHTRDWVRHIYKEGQFEHTPGTQFLYNNVNTYLLSCLVEKKSGKNLCEYLRYRLFEPLEIHNPDWTICPLGHTVAANGMAINTDEMGRFGQLLLNGGVFKGKRLVSEKFVQDMMSHHMTSTDFIPGDVPTPAGYGYQIWIDQQNDCAYLWGVFGQYCIILPNRNTVITITALQEDDGGSNGLYNPSPLRAKIWEELVIQR</sequence>
<dbReference type="PANTHER" id="PTHR43283:SF7">
    <property type="entry name" value="BETA-LACTAMASE-RELATED DOMAIN-CONTAINING PROTEIN"/>
    <property type="match status" value="1"/>
</dbReference>
<gene>
    <name evidence="2" type="ORF">LMS43_09460</name>
</gene>
<feature type="domain" description="Beta-lactamase-related" evidence="1">
    <location>
        <begin position="20"/>
        <end position="286"/>
    </location>
</feature>
<dbReference type="Gene3D" id="3.40.710.10">
    <property type="entry name" value="DD-peptidase/beta-lactamase superfamily"/>
    <property type="match status" value="1"/>
</dbReference>
<proteinExistence type="predicted"/>
<organism evidence="2 3">
    <name type="scientific">Alcaligenes endophyticus</name>
    <dbReference type="NCBI Taxonomy" id="1929088"/>
    <lineage>
        <taxon>Bacteria</taxon>
        <taxon>Pseudomonadati</taxon>
        <taxon>Pseudomonadota</taxon>
        <taxon>Betaproteobacteria</taxon>
        <taxon>Burkholderiales</taxon>
        <taxon>Alcaligenaceae</taxon>
        <taxon>Alcaligenes</taxon>
    </lineage>
</organism>
<reference evidence="2" key="1">
    <citation type="submission" date="2021-11" db="EMBL/GenBank/DDBJ databases">
        <title>Draft genome sequence of Alcaligenes endophyticus type strain CCUG 75668T.</title>
        <authorList>
            <person name="Salva-Serra F."/>
            <person name="Duran R.E."/>
            <person name="Seeger M."/>
            <person name="Moore E.R.B."/>
            <person name="Jaen-Luchoro D."/>
        </authorList>
    </citation>
    <scope>NUCLEOTIDE SEQUENCE</scope>
    <source>
        <strain evidence="2">CCUG 75668</strain>
    </source>
</reference>
<protein>
    <submittedName>
        <fullName evidence="2">Beta-lactamase family protein</fullName>
    </submittedName>
</protein>
<evidence type="ECO:0000259" key="1">
    <source>
        <dbReference type="Pfam" id="PF00144"/>
    </source>
</evidence>
<name>A0ABT8EJP6_9BURK</name>
<dbReference type="Pfam" id="PF00144">
    <property type="entry name" value="Beta-lactamase"/>
    <property type="match status" value="1"/>
</dbReference>
<evidence type="ECO:0000313" key="2">
    <source>
        <dbReference type="EMBL" id="MDN4121516.1"/>
    </source>
</evidence>
<dbReference type="InterPro" id="IPR050789">
    <property type="entry name" value="Diverse_Enzym_Activities"/>
</dbReference>
<keyword evidence="3" id="KW-1185">Reference proteome</keyword>
<dbReference type="InterPro" id="IPR001466">
    <property type="entry name" value="Beta-lactam-related"/>
</dbReference>
<accession>A0ABT8EJP6</accession>
<comment type="caution">
    <text evidence="2">The sequence shown here is derived from an EMBL/GenBank/DDBJ whole genome shotgun (WGS) entry which is preliminary data.</text>
</comment>
<evidence type="ECO:0000313" key="3">
    <source>
        <dbReference type="Proteomes" id="UP001168613"/>
    </source>
</evidence>